<dbReference type="InterPro" id="IPR027417">
    <property type="entry name" value="P-loop_NTPase"/>
</dbReference>
<reference evidence="8 9" key="1">
    <citation type="journal article" date="2013" name="BMC Genomics">
        <title>Genomes of "Spiribacter", a streamlined, successful halophilic bacterium.</title>
        <authorList>
            <person name="Lopez-Perez M."/>
            <person name="Ghai R."/>
            <person name="Leon M.J."/>
            <person name="Rodriguez-Olmos A."/>
            <person name="Copa-Patino J.L."/>
            <person name="Soliveri J."/>
            <person name="Sanchez-Porro C."/>
            <person name="Ventosa A."/>
            <person name="Rodriguez-Valera F."/>
        </authorList>
    </citation>
    <scope>NUCLEOTIDE SEQUENCE [LARGE SCALE GENOMIC DNA]</scope>
    <source>
        <strain evidence="8 9">UAH-SP71</strain>
    </source>
</reference>
<evidence type="ECO:0000256" key="1">
    <source>
        <dbReference type="ARBA" id="ARBA00004323"/>
    </source>
</evidence>
<accession>U5T2Z1</accession>
<proteinExistence type="predicted"/>
<protein>
    <recommendedName>
        <fullName evidence="10">Sulfotransferase family</fullName>
    </recommendedName>
</protein>
<dbReference type="Pfam" id="PF03567">
    <property type="entry name" value="Sulfotransfer_2"/>
    <property type="match status" value="1"/>
</dbReference>
<evidence type="ECO:0000256" key="3">
    <source>
        <dbReference type="ARBA" id="ARBA00022692"/>
    </source>
</evidence>
<dbReference type="AlphaFoldDB" id="U5T2Z1"/>
<evidence type="ECO:0000313" key="9">
    <source>
        <dbReference type="Proteomes" id="UP000017640"/>
    </source>
</evidence>
<keyword evidence="2" id="KW-0808">Transferase</keyword>
<dbReference type="GO" id="GO:0016051">
    <property type="term" value="P:carbohydrate biosynthetic process"/>
    <property type="evidence" value="ECO:0007669"/>
    <property type="project" value="InterPro"/>
</dbReference>
<sequence length="241" mass="28213">MISQTHRCIFVHVPKTAGQSIEQVFLTQLRLEWKQRAPLLLRRNRDPRKGPPRLAHLRASEYVDLGYCDLDTFSTFYRFSFVRNPWDRIVSFYKYIGSPAEYPFRDFVLHHLPNGLWSRMHWFVRPQTDFLYRDGKLLVDFVGRFESLAEDFTHVAGQLDLPTRELPFVNRSDARRSPVYPAIRRTLKALWPGSPAFGNFGGRPLTRYPDFAAYYDRDTCDVIARLYASDIEAFGYHSPLG</sequence>
<keyword evidence="7" id="KW-0325">Glycoprotein</keyword>
<keyword evidence="9" id="KW-1185">Reference proteome</keyword>
<evidence type="ECO:0000256" key="5">
    <source>
        <dbReference type="ARBA" id="ARBA00023034"/>
    </source>
</evidence>
<dbReference type="Gene3D" id="3.40.50.300">
    <property type="entry name" value="P-loop containing nucleotide triphosphate hydrolases"/>
    <property type="match status" value="1"/>
</dbReference>
<keyword evidence="5" id="KW-0333">Golgi apparatus</keyword>
<evidence type="ECO:0000313" key="8">
    <source>
        <dbReference type="EMBL" id="AGY91800.1"/>
    </source>
</evidence>
<name>U5T2Z1_9GAMM</name>
<dbReference type="STRING" id="1335757.SPICUR_04075"/>
<evidence type="ECO:0008006" key="10">
    <source>
        <dbReference type="Google" id="ProtNLM"/>
    </source>
</evidence>
<dbReference type="InterPro" id="IPR005331">
    <property type="entry name" value="Sulfotransferase"/>
</dbReference>
<keyword evidence="4" id="KW-1133">Transmembrane helix</keyword>
<dbReference type="PANTHER" id="PTHR12137:SF54">
    <property type="entry name" value="CARBOHYDRATE SULFOTRANSFERASE"/>
    <property type="match status" value="1"/>
</dbReference>
<dbReference type="InterPro" id="IPR018011">
    <property type="entry name" value="Carb_sulfotrans_8-10"/>
</dbReference>
<dbReference type="KEGG" id="spiu:SPICUR_04075"/>
<dbReference type="Proteomes" id="UP000017640">
    <property type="component" value="Chromosome"/>
</dbReference>
<evidence type="ECO:0000256" key="2">
    <source>
        <dbReference type="ARBA" id="ARBA00022679"/>
    </source>
</evidence>
<keyword evidence="3" id="KW-0812">Transmembrane</keyword>
<dbReference type="SUPFAM" id="SSF52540">
    <property type="entry name" value="P-loop containing nucleoside triphosphate hydrolases"/>
    <property type="match status" value="1"/>
</dbReference>
<evidence type="ECO:0000256" key="4">
    <source>
        <dbReference type="ARBA" id="ARBA00022989"/>
    </source>
</evidence>
<evidence type="ECO:0000256" key="6">
    <source>
        <dbReference type="ARBA" id="ARBA00023136"/>
    </source>
</evidence>
<dbReference type="PANTHER" id="PTHR12137">
    <property type="entry name" value="CARBOHYDRATE SULFOTRANSFERASE"/>
    <property type="match status" value="1"/>
</dbReference>
<dbReference type="GO" id="GO:0008146">
    <property type="term" value="F:sulfotransferase activity"/>
    <property type="evidence" value="ECO:0007669"/>
    <property type="project" value="InterPro"/>
</dbReference>
<comment type="subcellular location">
    <subcellularLocation>
        <location evidence="1">Golgi apparatus membrane</location>
        <topology evidence="1">Single-pass type II membrane protein</topology>
    </subcellularLocation>
</comment>
<dbReference type="eggNOG" id="COG1943">
    <property type="taxonomic scope" value="Bacteria"/>
</dbReference>
<evidence type="ECO:0000256" key="7">
    <source>
        <dbReference type="ARBA" id="ARBA00023180"/>
    </source>
</evidence>
<dbReference type="EMBL" id="CP005990">
    <property type="protein sequence ID" value="AGY91800.1"/>
    <property type="molecule type" value="Genomic_DNA"/>
</dbReference>
<gene>
    <name evidence="8" type="ORF">SPICUR_04075</name>
</gene>
<dbReference type="HOGENOM" id="CLU_094945_2_0_6"/>
<organism evidence="8 9">
    <name type="scientific">Spiribacter curvatus</name>
    <dbReference type="NCBI Taxonomy" id="1335757"/>
    <lineage>
        <taxon>Bacteria</taxon>
        <taxon>Pseudomonadati</taxon>
        <taxon>Pseudomonadota</taxon>
        <taxon>Gammaproteobacteria</taxon>
        <taxon>Chromatiales</taxon>
        <taxon>Ectothiorhodospiraceae</taxon>
        <taxon>Spiribacter</taxon>
    </lineage>
</organism>
<keyword evidence="6" id="KW-0472">Membrane</keyword>
<dbReference type="GO" id="GO:0016020">
    <property type="term" value="C:membrane"/>
    <property type="evidence" value="ECO:0007669"/>
    <property type="project" value="InterPro"/>
</dbReference>